<dbReference type="Proteomes" id="UP000320762">
    <property type="component" value="Unassembled WGS sequence"/>
</dbReference>
<reference evidence="1 2" key="1">
    <citation type="journal article" date="2019" name="New Phytol.">
        <title>Comparative genomics reveals unique wood-decay strategies and fruiting body development in the Schizophyllaceae.</title>
        <authorList>
            <person name="Almasi E."/>
            <person name="Sahu N."/>
            <person name="Krizsan K."/>
            <person name="Balint B."/>
            <person name="Kovacs G.M."/>
            <person name="Kiss B."/>
            <person name="Cseklye J."/>
            <person name="Drula E."/>
            <person name="Henrissat B."/>
            <person name="Nagy I."/>
            <person name="Chovatia M."/>
            <person name="Adam C."/>
            <person name="LaButti K."/>
            <person name="Lipzen A."/>
            <person name="Riley R."/>
            <person name="Grigoriev I.V."/>
            <person name="Nagy L.G."/>
        </authorList>
    </citation>
    <scope>NUCLEOTIDE SEQUENCE [LARGE SCALE GENOMIC DNA]</scope>
    <source>
        <strain evidence="1 2">NL-1724</strain>
    </source>
</reference>
<dbReference type="OrthoDB" id="3262412at2759"/>
<organism evidence="1 2">
    <name type="scientific">Schizophyllum amplum</name>
    <dbReference type="NCBI Taxonomy" id="97359"/>
    <lineage>
        <taxon>Eukaryota</taxon>
        <taxon>Fungi</taxon>
        <taxon>Dikarya</taxon>
        <taxon>Basidiomycota</taxon>
        <taxon>Agaricomycotina</taxon>
        <taxon>Agaricomycetes</taxon>
        <taxon>Agaricomycetidae</taxon>
        <taxon>Agaricales</taxon>
        <taxon>Schizophyllaceae</taxon>
        <taxon>Schizophyllum</taxon>
    </lineage>
</organism>
<proteinExistence type="predicted"/>
<evidence type="ECO:0000313" key="1">
    <source>
        <dbReference type="EMBL" id="TRM55943.1"/>
    </source>
</evidence>
<name>A0A550BTV9_9AGAR</name>
<comment type="caution">
    <text evidence="1">The sequence shown here is derived from an EMBL/GenBank/DDBJ whole genome shotgun (WGS) entry which is preliminary data.</text>
</comment>
<dbReference type="EMBL" id="VDMD01000084">
    <property type="protein sequence ID" value="TRM55943.1"/>
    <property type="molecule type" value="Genomic_DNA"/>
</dbReference>
<accession>A0A550BTV9</accession>
<sequence length="161" mass="19515">MVERHTDNLEADIVDAPDWTVEPGEKKSKDPTYIFCPAEHRRQLIRLFIKHFCLHPSFPERERGFQSAETIRANSVYDMYTFCHARGLREVWGYMWTNWYQPRRWVLWARSTSPRVSRLRTTMTVENFWKQLKHNHLHHLIHPRLDHLVYILIHHVTPGYL</sequence>
<dbReference type="AlphaFoldDB" id="A0A550BTV9"/>
<feature type="non-terminal residue" evidence="1">
    <location>
        <position position="161"/>
    </location>
</feature>
<gene>
    <name evidence="1" type="ORF">BD626DRAFT_414889</name>
</gene>
<keyword evidence="2" id="KW-1185">Reference proteome</keyword>
<protein>
    <submittedName>
        <fullName evidence="1">Uncharacterized protein</fullName>
    </submittedName>
</protein>
<dbReference type="STRING" id="97359.A0A550BTV9"/>
<evidence type="ECO:0000313" key="2">
    <source>
        <dbReference type="Proteomes" id="UP000320762"/>
    </source>
</evidence>